<evidence type="ECO:0000256" key="3">
    <source>
        <dbReference type="RuleBase" id="RU102079"/>
    </source>
</evidence>
<reference evidence="5" key="1">
    <citation type="thesis" date="2020" institute="ProQuest LLC" country="789 East Eisenhower Parkway, Ann Arbor, MI, USA">
        <title>Comparative Genomics and Chromosome Evolution.</title>
        <authorList>
            <person name="Mudd A.B."/>
        </authorList>
    </citation>
    <scope>NUCLEOTIDE SEQUENCE</scope>
    <source>
        <strain evidence="5">1538</strain>
        <tissue evidence="5">Blood</tissue>
    </source>
</reference>
<dbReference type="FunFam" id="2.60.120.200:FF:000124">
    <property type="entry name" value="Galectin-4"/>
    <property type="match status" value="2"/>
</dbReference>
<dbReference type="SMART" id="SM00276">
    <property type="entry name" value="GLECT"/>
    <property type="match status" value="2"/>
</dbReference>
<dbReference type="Pfam" id="PF00337">
    <property type="entry name" value="Gal-bind_lectin"/>
    <property type="match status" value="2"/>
</dbReference>
<dbReference type="InterPro" id="IPR013320">
    <property type="entry name" value="ConA-like_dom_sf"/>
</dbReference>
<dbReference type="PANTHER" id="PTHR11346">
    <property type="entry name" value="GALECTIN"/>
    <property type="match status" value="1"/>
</dbReference>
<evidence type="ECO:0000313" key="5">
    <source>
        <dbReference type="EMBL" id="DBA20674.1"/>
    </source>
</evidence>
<dbReference type="AlphaFoldDB" id="A0AAV3A0U5"/>
<feature type="domain" description="Galectin" evidence="4">
    <location>
        <begin position="19"/>
        <end position="151"/>
    </location>
</feature>
<dbReference type="InterPro" id="IPR044156">
    <property type="entry name" value="Galectin-like"/>
</dbReference>
<dbReference type="EMBL" id="DYDO01000007">
    <property type="protein sequence ID" value="DBA20674.1"/>
    <property type="molecule type" value="Genomic_DNA"/>
</dbReference>
<evidence type="ECO:0000313" key="6">
    <source>
        <dbReference type="Proteomes" id="UP001181693"/>
    </source>
</evidence>
<evidence type="ECO:0000259" key="4">
    <source>
        <dbReference type="PROSITE" id="PS51304"/>
    </source>
</evidence>
<dbReference type="PROSITE" id="PS51304">
    <property type="entry name" value="GALECTIN"/>
    <property type="match status" value="2"/>
</dbReference>
<dbReference type="PANTHER" id="PTHR11346:SF32">
    <property type="entry name" value="GALECTIN-4"/>
    <property type="match status" value="1"/>
</dbReference>
<keyword evidence="1 3" id="KW-0430">Lectin</keyword>
<protein>
    <recommendedName>
        <fullName evidence="3">Galectin</fullName>
    </recommendedName>
</protein>
<proteinExistence type="predicted"/>
<feature type="domain" description="Galectin" evidence="4">
    <location>
        <begin position="192"/>
        <end position="321"/>
    </location>
</feature>
<dbReference type="CDD" id="cd00070">
    <property type="entry name" value="GLECT"/>
    <property type="match status" value="2"/>
</dbReference>
<dbReference type="SMART" id="SM00908">
    <property type="entry name" value="Gal-bind_lectin"/>
    <property type="match status" value="2"/>
</dbReference>
<sequence length="321" mass="35353">MSYVPAQGYYPLYNPPIPCRSPVYGGLRPGMAIYITGMVPHHANTFAVNLGCGQHDGTDVALHFNPRFQGKDRVIFNSFQSGSWGSEEKRKDGFPFHKGGHFEMNILVNPGGYQIIVNGAPFYEFRHRIPMERVECVHVAGDVTIQSITTVGGGAPMGAPAYQQGGAMTLPAYPNMSIPAMGGPVYNPPVPYYGNIPGGVSPKRTFVVRGFIPQGGQSFHLNFKSSSTNEIALHFNVRLNEGAVVRNSFIRGNWGNEERGSPFNPFIPGQYFDISIRTGNGRYKVFVNGQQFCEFVHRFPNLQMIDTLEIGGNIVLSLVQF</sequence>
<organism evidence="5 6">
    <name type="scientific">Pyxicephalus adspersus</name>
    <name type="common">African bullfrog</name>
    <dbReference type="NCBI Taxonomy" id="30357"/>
    <lineage>
        <taxon>Eukaryota</taxon>
        <taxon>Metazoa</taxon>
        <taxon>Chordata</taxon>
        <taxon>Craniata</taxon>
        <taxon>Vertebrata</taxon>
        <taxon>Euteleostomi</taxon>
        <taxon>Amphibia</taxon>
        <taxon>Batrachia</taxon>
        <taxon>Anura</taxon>
        <taxon>Neobatrachia</taxon>
        <taxon>Ranoidea</taxon>
        <taxon>Pyxicephalidae</taxon>
        <taxon>Pyxicephalinae</taxon>
        <taxon>Pyxicephalus</taxon>
    </lineage>
</organism>
<dbReference type="Proteomes" id="UP001181693">
    <property type="component" value="Unassembled WGS sequence"/>
</dbReference>
<accession>A0AAV3A0U5</accession>
<keyword evidence="2" id="KW-0677">Repeat</keyword>
<dbReference type="Gene3D" id="2.60.120.200">
    <property type="match status" value="2"/>
</dbReference>
<dbReference type="InterPro" id="IPR001079">
    <property type="entry name" value="Galectin_CRD"/>
</dbReference>
<keyword evidence="6" id="KW-1185">Reference proteome</keyword>
<gene>
    <name evidence="5" type="ORF">GDO54_017433</name>
</gene>
<evidence type="ECO:0000256" key="1">
    <source>
        <dbReference type="ARBA" id="ARBA00022734"/>
    </source>
</evidence>
<dbReference type="SUPFAM" id="SSF49899">
    <property type="entry name" value="Concanavalin A-like lectins/glucanases"/>
    <property type="match status" value="2"/>
</dbReference>
<comment type="caution">
    <text evidence="5">The sequence shown here is derived from an EMBL/GenBank/DDBJ whole genome shotgun (WGS) entry which is preliminary data.</text>
</comment>
<dbReference type="GO" id="GO:0030246">
    <property type="term" value="F:carbohydrate binding"/>
    <property type="evidence" value="ECO:0007669"/>
    <property type="project" value="UniProtKB-UniRule"/>
</dbReference>
<name>A0AAV3A0U5_PYXAD</name>
<evidence type="ECO:0000256" key="2">
    <source>
        <dbReference type="ARBA" id="ARBA00022737"/>
    </source>
</evidence>